<keyword evidence="2" id="KW-0645">Protease</keyword>
<feature type="region of interest" description="Disordered" evidence="1">
    <location>
        <begin position="1"/>
        <end position="25"/>
    </location>
</feature>
<evidence type="ECO:0000256" key="1">
    <source>
        <dbReference type="SAM" id="MobiDB-lite"/>
    </source>
</evidence>
<protein>
    <submittedName>
        <fullName evidence="2">Carboxypeptidase regulatory-like domain-containing protein</fullName>
    </submittedName>
</protein>
<evidence type="ECO:0000313" key="3">
    <source>
        <dbReference type="Proteomes" id="UP000265581"/>
    </source>
</evidence>
<proteinExistence type="predicted"/>
<sequence>MIAGLLTASPAEARSSGAAVTSSRVALSSSGNGKVAITCKGKRQCRGTLSFVRDTGKPRARSYRVRPGRTAHVSVALRSGSSDNPYNVAAVPGRDVRRVAKARLKVAETAPRRTTHYRSLTTETLVRRQQITGRVTGIGPALATDVRVELVKQVRGGNTSVVKGQAVAGNGGSFSLAVSLRGNNLSSNPYLLRVTGRDQNGQRRSWYWRGTNGKPGGGGPQVRDGSFIRATKWGDYVADMTYTSISGTTAPGAEVRVAAPPQHLGGRTTRRELDIPGCASFVGATKADGSGAYTVGFLPVTSSAANRYVVGVRQGTDSAWYGSGPTRFGSCYDATSYRGQRGNLIALTGPVTGKAADVSPTRNSVTVKARYSSAYKPTQQGDRWIRLREKVPGVRILDAPVVAEGIASASGVRRFDDVPPGRYYVEVGRRTGCADWYPSRFTNNRTYFKGSARKAEGWKSFRTLRQLPGGANSGLERIARRADPNPASGTVHNRVPKGYKGWMYRGYCKARGAGTINTLTVKGTGQTLTKVTSRNRQGAVVKGRVTRTGGRTNQEIMVRLTSSKGTRVVRTGITDSKGTFYIAGLTSGNWRVSVNSDSWRGIGRSFTGRKTIRVKAGKGYNIGTLKFGS</sequence>
<keyword evidence="2" id="KW-0378">Hydrolase</keyword>
<reference evidence="2 3" key="1">
    <citation type="submission" date="2018-08" db="EMBL/GenBank/DDBJ databases">
        <title>Aeromicrobium sp. M2KJ-4, whole genome shotgun sequence.</title>
        <authorList>
            <person name="Tuo L."/>
        </authorList>
    </citation>
    <scope>NUCLEOTIDE SEQUENCE [LARGE SCALE GENOMIC DNA]</scope>
    <source>
        <strain evidence="2 3">M2KJ-4</strain>
    </source>
</reference>
<evidence type="ECO:0000313" key="2">
    <source>
        <dbReference type="EMBL" id="REK69859.1"/>
    </source>
</evidence>
<dbReference type="InterPro" id="IPR013784">
    <property type="entry name" value="Carb-bd-like_fold"/>
</dbReference>
<accession>A0A371P1N8</accession>
<name>A0A371P1N8_9ACTN</name>
<dbReference type="GO" id="GO:0030246">
    <property type="term" value="F:carbohydrate binding"/>
    <property type="evidence" value="ECO:0007669"/>
    <property type="project" value="InterPro"/>
</dbReference>
<organism evidence="2 3">
    <name type="scientific">Aeromicrobium endophyticum</name>
    <dbReference type="NCBI Taxonomy" id="2292704"/>
    <lineage>
        <taxon>Bacteria</taxon>
        <taxon>Bacillati</taxon>
        <taxon>Actinomycetota</taxon>
        <taxon>Actinomycetes</taxon>
        <taxon>Propionibacteriales</taxon>
        <taxon>Nocardioidaceae</taxon>
        <taxon>Aeromicrobium</taxon>
    </lineage>
</organism>
<keyword evidence="2" id="KW-0121">Carboxypeptidase</keyword>
<dbReference type="GO" id="GO:0004180">
    <property type="term" value="F:carboxypeptidase activity"/>
    <property type="evidence" value="ECO:0007669"/>
    <property type="project" value="UniProtKB-KW"/>
</dbReference>
<dbReference type="EMBL" id="QUBR01000002">
    <property type="protein sequence ID" value="REK69859.1"/>
    <property type="molecule type" value="Genomic_DNA"/>
</dbReference>
<gene>
    <name evidence="2" type="ORF">DX116_11755</name>
</gene>
<keyword evidence="3" id="KW-1185">Reference proteome</keyword>
<dbReference type="Proteomes" id="UP000265581">
    <property type="component" value="Unassembled WGS sequence"/>
</dbReference>
<dbReference type="AlphaFoldDB" id="A0A371P1N8"/>
<dbReference type="SUPFAM" id="SSF49452">
    <property type="entry name" value="Starch-binding domain-like"/>
    <property type="match status" value="1"/>
</dbReference>
<comment type="caution">
    <text evidence="2">The sequence shown here is derived from an EMBL/GenBank/DDBJ whole genome shotgun (WGS) entry which is preliminary data.</text>
</comment>